<dbReference type="InterPro" id="IPR001907">
    <property type="entry name" value="ClpP"/>
</dbReference>
<dbReference type="EMBL" id="UINC01189298">
    <property type="protein sequence ID" value="SVE02928.1"/>
    <property type="molecule type" value="Genomic_DNA"/>
</dbReference>
<dbReference type="InterPro" id="IPR023562">
    <property type="entry name" value="ClpP/TepA"/>
</dbReference>
<dbReference type="GO" id="GO:0004176">
    <property type="term" value="F:ATP-dependent peptidase activity"/>
    <property type="evidence" value="ECO:0007669"/>
    <property type="project" value="InterPro"/>
</dbReference>
<name>A0A383A7C0_9ZZZZ</name>
<dbReference type="SUPFAM" id="SSF52096">
    <property type="entry name" value="ClpP/crotonase"/>
    <property type="match status" value="1"/>
</dbReference>
<accession>A0A383A7C0</accession>
<gene>
    <name evidence="2" type="ORF">METZ01_LOCUS455782</name>
</gene>
<evidence type="ECO:0000256" key="1">
    <source>
        <dbReference type="ARBA" id="ARBA00007039"/>
    </source>
</evidence>
<dbReference type="GO" id="GO:0004252">
    <property type="term" value="F:serine-type endopeptidase activity"/>
    <property type="evidence" value="ECO:0007669"/>
    <property type="project" value="InterPro"/>
</dbReference>
<feature type="non-terminal residue" evidence="2">
    <location>
        <position position="1"/>
    </location>
</feature>
<protein>
    <recommendedName>
        <fullName evidence="3">ATP-dependent Clp protease proteolytic subunit</fullName>
    </recommendedName>
</protein>
<evidence type="ECO:0000313" key="2">
    <source>
        <dbReference type="EMBL" id="SVE02928.1"/>
    </source>
</evidence>
<evidence type="ECO:0008006" key="3">
    <source>
        <dbReference type="Google" id="ProtNLM"/>
    </source>
</evidence>
<reference evidence="2" key="1">
    <citation type="submission" date="2018-05" db="EMBL/GenBank/DDBJ databases">
        <authorList>
            <person name="Lanie J.A."/>
            <person name="Ng W.-L."/>
            <person name="Kazmierczak K.M."/>
            <person name="Andrzejewski T.M."/>
            <person name="Davidsen T.M."/>
            <person name="Wayne K.J."/>
            <person name="Tettelin H."/>
            <person name="Glass J.I."/>
            <person name="Rusch D."/>
            <person name="Podicherti R."/>
            <person name="Tsui H.-C.T."/>
            <person name="Winkler M.E."/>
        </authorList>
    </citation>
    <scope>NUCLEOTIDE SEQUENCE</scope>
</reference>
<dbReference type="PANTHER" id="PTHR10381:SF11">
    <property type="entry name" value="ATP-DEPENDENT CLP PROTEASE PROTEOLYTIC SUBUNIT, MITOCHONDRIAL"/>
    <property type="match status" value="1"/>
</dbReference>
<dbReference type="GO" id="GO:0009368">
    <property type="term" value="C:endopeptidase Clp complex"/>
    <property type="evidence" value="ECO:0007669"/>
    <property type="project" value="TreeGrafter"/>
</dbReference>
<dbReference type="InterPro" id="IPR029045">
    <property type="entry name" value="ClpP/crotonase-like_dom_sf"/>
</dbReference>
<dbReference type="PRINTS" id="PR00127">
    <property type="entry name" value="CLPPROTEASEP"/>
</dbReference>
<dbReference type="Gene3D" id="3.90.226.10">
    <property type="entry name" value="2-enoyl-CoA Hydratase, Chain A, domain 1"/>
    <property type="match status" value="1"/>
</dbReference>
<dbReference type="GO" id="GO:0051117">
    <property type="term" value="F:ATPase binding"/>
    <property type="evidence" value="ECO:0007669"/>
    <property type="project" value="TreeGrafter"/>
</dbReference>
<organism evidence="2">
    <name type="scientific">marine metagenome</name>
    <dbReference type="NCBI Taxonomy" id="408172"/>
    <lineage>
        <taxon>unclassified sequences</taxon>
        <taxon>metagenomes</taxon>
        <taxon>ecological metagenomes</taxon>
    </lineage>
</organism>
<dbReference type="Pfam" id="PF00574">
    <property type="entry name" value="CLP_protease"/>
    <property type="match status" value="1"/>
</dbReference>
<dbReference type="GO" id="GO:0006515">
    <property type="term" value="P:protein quality control for misfolded or incompletely synthesized proteins"/>
    <property type="evidence" value="ECO:0007669"/>
    <property type="project" value="TreeGrafter"/>
</dbReference>
<dbReference type="PANTHER" id="PTHR10381">
    <property type="entry name" value="ATP-DEPENDENT CLP PROTEASE PROTEOLYTIC SUBUNIT"/>
    <property type="match status" value="1"/>
</dbReference>
<comment type="similarity">
    <text evidence="1">Belongs to the peptidase S14 family.</text>
</comment>
<sequence length="197" mass="22426">EPEEENDSITNSLTLSDFGINDLKTISLYGEVEENICHEIISFFYNYKALIPKEEIKSEKETIDFIVSTEGGNVQDMFAIYDCMRDIKKECDIQTYGVGKVMSAGVLLLAGGTKGKRKIGKHCRLMLHAVSGGHFGSLNELEVDIKEVRWYQTQFIRALAKETKLSQKKVREIFYSKTDTYFDAQQALKWGMVDEVV</sequence>
<proteinExistence type="inferred from homology"/>
<dbReference type="CDD" id="cd07017">
    <property type="entry name" value="S14_ClpP_2"/>
    <property type="match status" value="1"/>
</dbReference>
<dbReference type="AlphaFoldDB" id="A0A383A7C0"/>